<organism evidence="4 5">
    <name type="scientific">Lolium multiflorum</name>
    <name type="common">Italian ryegrass</name>
    <name type="synonym">Lolium perenne subsp. multiflorum</name>
    <dbReference type="NCBI Taxonomy" id="4521"/>
    <lineage>
        <taxon>Eukaryota</taxon>
        <taxon>Viridiplantae</taxon>
        <taxon>Streptophyta</taxon>
        <taxon>Embryophyta</taxon>
        <taxon>Tracheophyta</taxon>
        <taxon>Spermatophyta</taxon>
        <taxon>Magnoliopsida</taxon>
        <taxon>Liliopsida</taxon>
        <taxon>Poales</taxon>
        <taxon>Poaceae</taxon>
        <taxon>BOP clade</taxon>
        <taxon>Pooideae</taxon>
        <taxon>Poodae</taxon>
        <taxon>Poeae</taxon>
        <taxon>Poeae Chloroplast Group 2 (Poeae type)</taxon>
        <taxon>Loliodinae</taxon>
        <taxon>Loliinae</taxon>
        <taxon>Lolium</taxon>
    </lineage>
</organism>
<feature type="region of interest" description="Disordered" evidence="2">
    <location>
        <begin position="773"/>
        <end position="793"/>
    </location>
</feature>
<feature type="region of interest" description="Disordered" evidence="2">
    <location>
        <begin position="1"/>
        <end position="55"/>
    </location>
</feature>
<dbReference type="Proteomes" id="UP001231189">
    <property type="component" value="Unassembled WGS sequence"/>
</dbReference>
<keyword evidence="5" id="KW-1185">Reference proteome</keyword>
<sequence>MTVGRQAGDAGGDLATQSPATGPPLRDLSSSGALRCGPATSKEPEERPSALSSVVPVEVAGYSSERSFGSRFWALQSGEEGDESDDEELRASGDEESPVREGVSLASYLCRTPSPSQNADLSEDTAELNQRHMKRLRRRDAQRLATRAAIFFSSSAGTDLSSSPVLVKKVRSLDHIKLPVLEPSVFVDDDDGGWTMVHRRRWSPASMSGNRYPGLKENSKTLTVDQARLRAGTQRLGRCLGPKFRQANQPRVRLEGDRVPRVAKVGEASIGFAFRKFLGLTWKKSSAAAPVIRRRTVEIAMSGDGGRGGFNPGRGGFNAGRGGFGGGRGNYGGRGEFGGGRGDFGGRGDHGFGGGRGNFAAGRASYGAGRGGYGNNRSDYGPRGRFAQGAGRDYSGYGTGRGQQGHGFGVGGGNRNFVQGESSGSAGSNYGGNRENSRYGGNQNRWNNGRGGAMANQSRGQVSDGAVRGGIDAALLQQTVEAVVAAVTAATKPKEVVADQPILAVHPSEPAAGVTTVVDDPVAEPMSSVTLPLGTAQSAPQPSGPEAIDKESDGQGASKKKKEEKAGCFRCKKPGHHIDDCPTPFCDICESIHHITSACHLLNAPKPTAILHGYANEGLMFFELACGVFKAKAENPKLAKVTVEDMASSINFNQFLEKEKLKSNGSNFTDWFRHVRIFLNGGNLQYVLDAPLGDPPAETETDEVKNVYMTRKTRLGINRVLQSLPPSYKNFVMNYNMQNMNKEFPELFGMLKAAEIEIKKEHQVLMVNKTTSFKKQGKSKGTRRVARKLPRLP</sequence>
<keyword evidence="1" id="KW-0479">Metal-binding</keyword>
<evidence type="ECO:0000259" key="3">
    <source>
        <dbReference type="PROSITE" id="PS50158"/>
    </source>
</evidence>
<feature type="compositionally biased region" description="Low complexity" evidence="2">
    <location>
        <begin position="417"/>
        <end position="448"/>
    </location>
</feature>
<feature type="compositionally biased region" description="Polar residues" evidence="2">
    <location>
        <begin position="527"/>
        <end position="541"/>
    </location>
</feature>
<feature type="domain" description="CCHC-type" evidence="3">
    <location>
        <begin position="568"/>
        <end position="582"/>
    </location>
</feature>
<dbReference type="Gene3D" id="4.10.60.10">
    <property type="entry name" value="Zinc finger, CCHC-type"/>
    <property type="match status" value="1"/>
</dbReference>
<reference evidence="4" key="1">
    <citation type="submission" date="2023-07" db="EMBL/GenBank/DDBJ databases">
        <title>A chromosome-level genome assembly of Lolium multiflorum.</title>
        <authorList>
            <person name="Chen Y."/>
            <person name="Copetti D."/>
            <person name="Kolliker R."/>
            <person name="Studer B."/>
        </authorList>
    </citation>
    <scope>NUCLEOTIDE SEQUENCE</scope>
    <source>
        <strain evidence="4">02402/16</strain>
        <tissue evidence="4">Leaf</tissue>
    </source>
</reference>
<dbReference type="EMBL" id="JAUUTY010000007">
    <property type="protein sequence ID" value="KAK1612025.1"/>
    <property type="molecule type" value="Genomic_DNA"/>
</dbReference>
<dbReference type="GO" id="GO:0003676">
    <property type="term" value="F:nucleic acid binding"/>
    <property type="evidence" value="ECO:0007669"/>
    <property type="project" value="InterPro"/>
</dbReference>
<evidence type="ECO:0000256" key="2">
    <source>
        <dbReference type="SAM" id="MobiDB-lite"/>
    </source>
</evidence>
<feature type="region of interest" description="Disordered" evidence="2">
    <location>
        <begin position="417"/>
        <end position="460"/>
    </location>
</feature>
<dbReference type="PROSITE" id="PS50158">
    <property type="entry name" value="ZF_CCHC"/>
    <property type="match status" value="1"/>
</dbReference>
<comment type="caution">
    <text evidence="4">The sequence shown here is derived from an EMBL/GenBank/DDBJ whole genome shotgun (WGS) entry which is preliminary data.</text>
</comment>
<feature type="compositionally biased region" description="Acidic residues" evidence="2">
    <location>
        <begin position="79"/>
        <end position="88"/>
    </location>
</feature>
<feature type="compositionally biased region" description="Basic and acidic residues" evidence="2">
    <location>
        <begin position="89"/>
        <end position="99"/>
    </location>
</feature>
<gene>
    <name evidence="4" type="ORF">QYE76_035698</name>
</gene>
<keyword evidence="1" id="KW-0862">Zinc</keyword>
<feature type="region of interest" description="Disordered" evidence="2">
    <location>
        <begin position="526"/>
        <end position="559"/>
    </location>
</feature>
<feature type="region of interest" description="Disordered" evidence="2">
    <location>
        <begin position="73"/>
        <end position="101"/>
    </location>
</feature>
<keyword evidence="1" id="KW-0863">Zinc-finger</keyword>
<feature type="compositionally biased region" description="Basic residues" evidence="2">
    <location>
        <begin position="775"/>
        <end position="793"/>
    </location>
</feature>
<evidence type="ECO:0000256" key="1">
    <source>
        <dbReference type="PROSITE-ProRule" id="PRU00047"/>
    </source>
</evidence>
<evidence type="ECO:0000313" key="4">
    <source>
        <dbReference type="EMBL" id="KAK1612025.1"/>
    </source>
</evidence>
<dbReference type="AlphaFoldDB" id="A0AAD8R0Z2"/>
<dbReference type="GO" id="GO:0008270">
    <property type="term" value="F:zinc ion binding"/>
    <property type="evidence" value="ECO:0007669"/>
    <property type="project" value="UniProtKB-KW"/>
</dbReference>
<dbReference type="PANTHER" id="PTHR33170">
    <property type="entry name" value="DUF4283 DOMAIN-CONTAINING PROTEIN-RELATED"/>
    <property type="match status" value="1"/>
</dbReference>
<dbReference type="SUPFAM" id="SSF57756">
    <property type="entry name" value="Retrovirus zinc finger-like domains"/>
    <property type="match status" value="1"/>
</dbReference>
<evidence type="ECO:0000313" key="5">
    <source>
        <dbReference type="Proteomes" id="UP001231189"/>
    </source>
</evidence>
<accession>A0AAD8R0Z2</accession>
<proteinExistence type="predicted"/>
<name>A0AAD8R0Z2_LOLMU</name>
<dbReference type="InterPro" id="IPR001878">
    <property type="entry name" value="Znf_CCHC"/>
</dbReference>
<protein>
    <recommendedName>
        <fullName evidence="3">CCHC-type domain-containing protein</fullName>
    </recommendedName>
</protein>
<dbReference type="InterPro" id="IPR036875">
    <property type="entry name" value="Znf_CCHC_sf"/>
</dbReference>
<dbReference type="SMART" id="SM00343">
    <property type="entry name" value="ZnF_C2HC"/>
    <property type="match status" value="1"/>
</dbReference>